<feature type="non-terminal residue" evidence="1">
    <location>
        <position position="99"/>
    </location>
</feature>
<sequence>TDLCIKKSNNNLKFKEEEFKQFKRKIKRLYTIDNHPNIIKFYGVSIGNIETNTTRTVNPEFEHIPNEEFFKELEIWTQITSFDYSEFKDNNEFEKLKRE</sequence>
<name>A0ACA9NHA1_9GLOM</name>
<dbReference type="EMBL" id="CAJVPU010015404">
    <property type="protein sequence ID" value="CAG8646630.1"/>
    <property type="molecule type" value="Genomic_DNA"/>
</dbReference>
<accession>A0ACA9NHA1</accession>
<evidence type="ECO:0000313" key="1">
    <source>
        <dbReference type="EMBL" id="CAG8646630.1"/>
    </source>
</evidence>
<evidence type="ECO:0000313" key="2">
    <source>
        <dbReference type="Proteomes" id="UP000789702"/>
    </source>
</evidence>
<reference evidence="1" key="1">
    <citation type="submission" date="2021-06" db="EMBL/GenBank/DDBJ databases">
        <authorList>
            <person name="Kallberg Y."/>
            <person name="Tangrot J."/>
            <person name="Rosling A."/>
        </authorList>
    </citation>
    <scope>NUCLEOTIDE SEQUENCE</scope>
    <source>
        <strain evidence="1">IL203A</strain>
    </source>
</reference>
<comment type="caution">
    <text evidence="1">The sequence shown here is derived from an EMBL/GenBank/DDBJ whole genome shotgun (WGS) entry which is preliminary data.</text>
</comment>
<feature type="non-terminal residue" evidence="1">
    <location>
        <position position="1"/>
    </location>
</feature>
<dbReference type="Proteomes" id="UP000789702">
    <property type="component" value="Unassembled WGS sequence"/>
</dbReference>
<organism evidence="1 2">
    <name type="scientific">Dentiscutata heterogama</name>
    <dbReference type="NCBI Taxonomy" id="1316150"/>
    <lineage>
        <taxon>Eukaryota</taxon>
        <taxon>Fungi</taxon>
        <taxon>Fungi incertae sedis</taxon>
        <taxon>Mucoromycota</taxon>
        <taxon>Glomeromycotina</taxon>
        <taxon>Glomeromycetes</taxon>
        <taxon>Diversisporales</taxon>
        <taxon>Gigasporaceae</taxon>
        <taxon>Dentiscutata</taxon>
    </lineage>
</organism>
<proteinExistence type="predicted"/>
<keyword evidence="2" id="KW-1185">Reference proteome</keyword>
<protein>
    <submittedName>
        <fullName evidence="1">12561_t:CDS:1</fullName>
    </submittedName>
</protein>
<gene>
    <name evidence="1" type="ORF">DHETER_LOCUS9095</name>
</gene>